<gene>
    <name evidence="1" type="ORF">I6H88_15230</name>
</gene>
<dbReference type="GeneID" id="93132175"/>
<evidence type="ECO:0000313" key="1">
    <source>
        <dbReference type="EMBL" id="QQN57786.1"/>
    </source>
</evidence>
<evidence type="ECO:0000313" key="2">
    <source>
        <dbReference type="Proteomes" id="UP000595426"/>
    </source>
</evidence>
<proteinExistence type="predicted"/>
<reference evidence="1 2" key="1">
    <citation type="submission" date="2020-12" db="EMBL/GenBank/DDBJ databases">
        <title>FDA dAtabase for Regulatory Grade micrObial Sequences (FDA-ARGOS): Supporting development and validation of Infectious Disease Dx tests.</title>
        <authorList>
            <person name="Kerrigan L."/>
            <person name="Long C."/>
            <person name="Tallon L."/>
            <person name="Sadzewicz L."/>
            <person name="Zhao X."/>
            <person name="Boylan J."/>
            <person name="Ott S."/>
            <person name="Bowen H."/>
            <person name="Vavikolanu K."/>
            <person name="Mehta A."/>
            <person name="Aluvathingal J."/>
            <person name="Nadendla S."/>
            <person name="Yan Y."/>
            <person name="Sichtig H."/>
        </authorList>
    </citation>
    <scope>NUCLEOTIDE SEQUENCE [LARGE SCALE GENOMIC DNA]</scope>
    <source>
        <strain evidence="1 2">FDAARGOS_1031</strain>
    </source>
</reference>
<dbReference type="Proteomes" id="UP000595426">
    <property type="component" value="Chromosome"/>
</dbReference>
<accession>A0A7T7UX92</accession>
<organism evidence="1 2">
    <name type="scientific">Elizabethkingia bruuniana</name>
    <dbReference type="NCBI Taxonomy" id="1756149"/>
    <lineage>
        <taxon>Bacteria</taxon>
        <taxon>Pseudomonadati</taxon>
        <taxon>Bacteroidota</taxon>
        <taxon>Flavobacteriia</taxon>
        <taxon>Flavobacteriales</taxon>
        <taxon>Weeksellaceae</taxon>
        <taxon>Elizabethkingia</taxon>
    </lineage>
</organism>
<sequence length="108" mass="12197">MKKIIIIMFFAISIVFAKSMNIEKSAPINSKVATAPKSDLKSSRMDKFLTALIGYAYLYESTCGRTFGIVLSKPIYDLTNKEYDDLMDKLEQKNAQICEGYVPEARLV</sequence>
<dbReference type="OrthoDB" id="1264165at2"/>
<keyword evidence="2" id="KW-1185">Reference proteome</keyword>
<protein>
    <submittedName>
        <fullName evidence="1">Uncharacterized protein</fullName>
    </submittedName>
</protein>
<dbReference type="EMBL" id="CP067018">
    <property type="protein sequence ID" value="QQN57786.1"/>
    <property type="molecule type" value="Genomic_DNA"/>
</dbReference>
<dbReference type="AlphaFoldDB" id="A0A7T7UX92"/>
<dbReference type="RefSeq" id="WP_131828186.1">
    <property type="nucleotide sequence ID" value="NZ_CBCSDR010000003.1"/>
</dbReference>
<name>A0A7T7UX92_9FLAO</name>